<protein>
    <recommendedName>
        <fullName evidence="3">RNase H type-1 domain-containing protein</fullName>
    </recommendedName>
</protein>
<dbReference type="InParanoid" id="B9R860"/>
<reference evidence="2" key="1">
    <citation type="journal article" date="2010" name="Nat. Biotechnol.">
        <title>Draft genome sequence of the oilseed species Ricinus communis.</title>
        <authorList>
            <person name="Chan A.P."/>
            <person name="Crabtree J."/>
            <person name="Zhao Q."/>
            <person name="Lorenzi H."/>
            <person name="Orvis J."/>
            <person name="Puiu D."/>
            <person name="Melake-Berhan A."/>
            <person name="Jones K.M."/>
            <person name="Redman J."/>
            <person name="Chen G."/>
            <person name="Cahoon E.B."/>
            <person name="Gedil M."/>
            <person name="Stanke M."/>
            <person name="Haas B.J."/>
            <person name="Wortman J.R."/>
            <person name="Fraser-Liggett C.M."/>
            <person name="Ravel J."/>
            <person name="Rabinowicz P.D."/>
        </authorList>
    </citation>
    <scope>NUCLEOTIDE SEQUENCE [LARGE SCALE GENOMIC DNA]</scope>
    <source>
        <strain evidence="2">cv. Hale</strain>
    </source>
</reference>
<dbReference type="Proteomes" id="UP000008311">
    <property type="component" value="Unassembled WGS sequence"/>
</dbReference>
<name>B9R860_RICCO</name>
<evidence type="ECO:0000313" key="1">
    <source>
        <dbReference type="EMBL" id="EEF52690.1"/>
    </source>
</evidence>
<organism evidence="1 2">
    <name type="scientific">Ricinus communis</name>
    <name type="common">Castor bean</name>
    <dbReference type="NCBI Taxonomy" id="3988"/>
    <lineage>
        <taxon>Eukaryota</taxon>
        <taxon>Viridiplantae</taxon>
        <taxon>Streptophyta</taxon>
        <taxon>Embryophyta</taxon>
        <taxon>Tracheophyta</taxon>
        <taxon>Spermatophyta</taxon>
        <taxon>Magnoliopsida</taxon>
        <taxon>eudicotyledons</taxon>
        <taxon>Gunneridae</taxon>
        <taxon>Pentapetalae</taxon>
        <taxon>rosids</taxon>
        <taxon>fabids</taxon>
        <taxon>Malpighiales</taxon>
        <taxon>Euphorbiaceae</taxon>
        <taxon>Acalyphoideae</taxon>
        <taxon>Acalypheae</taxon>
        <taxon>Ricinus</taxon>
    </lineage>
</organism>
<dbReference type="AlphaFoldDB" id="B9R860"/>
<evidence type="ECO:0000313" key="2">
    <source>
        <dbReference type="Proteomes" id="UP000008311"/>
    </source>
</evidence>
<keyword evidence="2" id="KW-1185">Reference proteome</keyword>
<proteinExistence type="predicted"/>
<sequence>MEGLEMGLVSSFGVIHGSVMMYALKLGLELWRGWNQFSMLPYLCKWDPATNSSYKSNTDATESAESETVGFGLVIPESRRQLIQCKSKIMASLFFPVEAEALCLKEALSWIYSLQL</sequence>
<dbReference type="EMBL" id="EQ973772">
    <property type="protein sequence ID" value="EEF52690.1"/>
    <property type="molecule type" value="Genomic_DNA"/>
</dbReference>
<accession>B9R860</accession>
<evidence type="ECO:0008006" key="3">
    <source>
        <dbReference type="Google" id="ProtNLM"/>
    </source>
</evidence>
<gene>
    <name evidence="1" type="ORF">RCOM_1596970</name>
</gene>